<evidence type="ECO:0000313" key="2">
    <source>
        <dbReference type="Proteomes" id="UP000184386"/>
    </source>
</evidence>
<evidence type="ECO:0008006" key="3">
    <source>
        <dbReference type="Google" id="ProtNLM"/>
    </source>
</evidence>
<proteinExistence type="predicted"/>
<organism evidence="1 2">
    <name type="scientific">Anaerocolumna jejuensis DSM 15929</name>
    <dbReference type="NCBI Taxonomy" id="1121322"/>
    <lineage>
        <taxon>Bacteria</taxon>
        <taxon>Bacillati</taxon>
        <taxon>Bacillota</taxon>
        <taxon>Clostridia</taxon>
        <taxon>Lachnospirales</taxon>
        <taxon>Lachnospiraceae</taxon>
        <taxon>Anaerocolumna</taxon>
    </lineage>
</organism>
<sequence>MSILQALLLLLLKEKFKNKSHANLRLRPNVCRLWKGMVIIMQNKLSLLISCIIVLLLFTSCSKQYNTSNTYIPYQDYQYTYNNQGSFSDIAESEDGYYFLSGFYLYYADKTTMNPVILCNKPNCLHSDETDPEKITSCNACFPGIRSGGSVSYFDGNVYILERDSSDKSGTAYQLIKLSKDGTKRKTVLHFKYTPSSLAIHRGKVYVAGRVYDENGTSIYGVSEYDLSKTASQKPVTIFEGKIPDGNIQDLICYGQNIYFREFAMNSEITTVRIQHYNLNTKKSACIMQEKGNSFPAHIAFHHDHIQYSYTTLDYTTGEVTQTHNYMCELDGSKAKEIFSTDNYQTLYSDGKYIYLDDVKWSPFSKPADKLSLIVADSDGNAIASTPTGSYSKTSSQIICGSAEHLFLKNQTDTTYQILYANKDKFETGKIDFHLMFEMELDKMTPGHKIDN</sequence>
<protein>
    <recommendedName>
        <fullName evidence="3">DUF5050 domain-containing protein</fullName>
    </recommendedName>
</protein>
<dbReference type="RefSeq" id="WP_073277281.1">
    <property type="nucleotide sequence ID" value="NZ_FRAC01000014.1"/>
</dbReference>
<reference evidence="1 2" key="1">
    <citation type="submission" date="2016-11" db="EMBL/GenBank/DDBJ databases">
        <authorList>
            <person name="Jaros S."/>
            <person name="Januszkiewicz K."/>
            <person name="Wedrychowicz H."/>
        </authorList>
    </citation>
    <scope>NUCLEOTIDE SEQUENCE [LARGE SCALE GENOMIC DNA]</scope>
    <source>
        <strain evidence="1 2">DSM 15929</strain>
    </source>
</reference>
<keyword evidence="2" id="KW-1185">Reference proteome</keyword>
<dbReference type="AlphaFoldDB" id="A0A1M6U400"/>
<dbReference type="SUPFAM" id="SSF63825">
    <property type="entry name" value="YWTD domain"/>
    <property type="match status" value="1"/>
</dbReference>
<dbReference type="OrthoDB" id="2576133at2"/>
<dbReference type="Proteomes" id="UP000184386">
    <property type="component" value="Unassembled WGS sequence"/>
</dbReference>
<name>A0A1M6U400_9FIRM</name>
<evidence type="ECO:0000313" key="1">
    <source>
        <dbReference type="EMBL" id="SHK63788.1"/>
    </source>
</evidence>
<accession>A0A1M6U400</accession>
<gene>
    <name evidence="1" type="ORF">SAMN02745136_02978</name>
</gene>
<dbReference type="STRING" id="1121322.SAMN02745136_02978"/>
<dbReference type="EMBL" id="FRAC01000014">
    <property type="protein sequence ID" value="SHK63788.1"/>
    <property type="molecule type" value="Genomic_DNA"/>
</dbReference>